<dbReference type="OrthoDB" id="5421607at2759"/>
<feature type="region of interest" description="Disordered" evidence="9">
    <location>
        <begin position="265"/>
        <end position="348"/>
    </location>
</feature>
<dbReference type="Pfam" id="PF08492">
    <property type="entry name" value="SRP72"/>
    <property type="match status" value="1"/>
</dbReference>
<evidence type="ECO:0000256" key="8">
    <source>
        <dbReference type="ARBA" id="ARBA00023274"/>
    </source>
</evidence>
<comment type="caution">
    <text evidence="11">The sequence shown here is derived from an EMBL/GenBank/DDBJ whole genome shotgun (WGS) entry which is preliminary data.</text>
</comment>
<evidence type="ECO:0000256" key="4">
    <source>
        <dbReference type="ARBA" id="ARBA00018350"/>
    </source>
</evidence>
<dbReference type="Pfam" id="PF17004">
    <property type="entry name" value="SRP_TPR_like"/>
    <property type="match status" value="1"/>
</dbReference>
<evidence type="ECO:0000313" key="11">
    <source>
        <dbReference type="EMBL" id="RSH77898.1"/>
    </source>
</evidence>
<comment type="subcellular location">
    <subcellularLocation>
        <location evidence="2">Cytoplasm</location>
    </subcellularLocation>
    <subcellularLocation>
        <location evidence="1">Endoplasmic reticulum</location>
    </subcellularLocation>
</comment>
<dbReference type="Gene3D" id="1.25.40.10">
    <property type="entry name" value="Tetratricopeptide repeat domain"/>
    <property type="match status" value="1"/>
</dbReference>
<sequence>MAPRTQTRAPAAPAAQPKTADGRRKFTPRAPATVAERLPKLYRALTDQVNDGYFDNAKKTCKRILTLDAASTSAFQTLLFLYLHTDDYTSALELVNNPPAPSPPALEFERAYCLYRLKREREALAELEKIASRDRQEKHLEAQVRYRLGEYDAAQAVYNELLASAPPSSSEAEDIRTNMAATAAHISFITRNYTAHLTAPVVDNGPLSAGIKAYTPQQGEVESYIPTVPTGWARALAAADNGGKVSTAAAASSSKKPAAFAGAAAAAEKKRDKPRHALPKGAVLGKPFTQDPDRWLPLRQRASYLAPTAGKGGKKKELTGLGTQGSTSGGGGGGGAGGGGNKKKGKKK</sequence>
<dbReference type="Proteomes" id="UP000279236">
    <property type="component" value="Unassembled WGS sequence"/>
</dbReference>
<comment type="similarity">
    <text evidence="3">Belongs to the SRP72 family.</text>
</comment>
<dbReference type="GO" id="GO:0008312">
    <property type="term" value="F:7S RNA binding"/>
    <property type="evidence" value="ECO:0007669"/>
    <property type="project" value="InterPro"/>
</dbReference>
<dbReference type="InterPro" id="IPR011990">
    <property type="entry name" value="TPR-like_helical_dom_sf"/>
</dbReference>
<dbReference type="STRING" id="105984.A0A427XGC3"/>
<accession>A0A427XGC3</accession>
<dbReference type="EMBL" id="RSCE01000014">
    <property type="protein sequence ID" value="RSH77898.1"/>
    <property type="molecule type" value="Genomic_DNA"/>
</dbReference>
<evidence type="ECO:0000256" key="6">
    <source>
        <dbReference type="ARBA" id="ARBA00022824"/>
    </source>
</evidence>
<dbReference type="GO" id="GO:0043022">
    <property type="term" value="F:ribosome binding"/>
    <property type="evidence" value="ECO:0007669"/>
    <property type="project" value="TreeGrafter"/>
</dbReference>
<dbReference type="PANTHER" id="PTHR14094">
    <property type="entry name" value="SIGNAL RECOGNITION PARTICLE 72"/>
    <property type="match status" value="1"/>
</dbReference>
<evidence type="ECO:0000259" key="10">
    <source>
        <dbReference type="Pfam" id="PF08492"/>
    </source>
</evidence>
<proteinExistence type="inferred from homology"/>
<evidence type="ECO:0000256" key="2">
    <source>
        <dbReference type="ARBA" id="ARBA00004496"/>
    </source>
</evidence>
<dbReference type="InterPro" id="IPR013699">
    <property type="entry name" value="Signal_recog_part_SRP72_RNA-bd"/>
</dbReference>
<keyword evidence="7" id="KW-0733">Signal recognition particle</keyword>
<dbReference type="GO" id="GO:0005783">
    <property type="term" value="C:endoplasmic reticulum"/>
    <property type="evidence" value="ECO:0007669"/>
    <property type="project" value="UniProtKB-SubCell"/>
</dbReference>
<dbReference type="AlphaFoldDB" id="A0A427XGC3"/>
<name>A0A427XGC3_9TREE</name>
<evidence type="ECO:0000256" key="9">
    <source>
        <dbReference type="SAM" id="MobiDB-lite"/>
    </source>
</evidence>
<keyword evidence="8" id="KW-0687">Ribonucleoprotein</keyword>
<dbReference type="SUPFAM" id="SSF48452">
    <property type="entry name" value="TPR-like"/>
    <property type="match status" value="1"/>
</dbReference>
<dbReference type="InterPro" id="IPR031545">
    <property type="entry name" value="SRP72_TPR-like"/>
</dbReference>
<keyword evidence="5" id="KW-0963">Cytoplasm</keyword>
<keyword evidence="6" id="KW-0256">Endoplasmic reticulum</keyword>
<reference evidence="11 12" key="1">
    <citation type="submission" date="2018-11" db="EMBL/GenBank/DDBJ databases">
        <title>Genome sequence of Apiotrichum porosum DSM 27194.</title>
        <authorList>
            <person name="Aliyu H."/>
            <person name="Gorte O."/>
            <person name="Ochsenreither K."/>
        </authorList>
    </citation>
    <scope>NUCLEOTIDE SEQUENCE [LARGE SCALE GENOMIC DNA]</scope>
    <source>
        <strain evidence="11 12">DSM 27194</strain>
    </source>
</reference>
<organism evidence="11 12">
    <name type="scientific">Apiotrichum porosum</name>
    <dbReference type="NCBI Taxonomy" id="105984"/>
    <lineage>
        <taxon>Eukaryota</taxon>
        <taxon>Fungi</taxon>
        <taxon>Dikarya</taxon>
        <taxon>Basidiomycota</taxon>
        <taxon>Agaricomycotina</taxon>
        <taxon>Tremellomycetes</taxon>
        <taxon>Trichosporonales</taxon>
        <taxon>Trichosporonaceae</taxon>
        <taxon>Apiotrichum</taxon>
    </lineage>
</organism>
<feature type="domain" description="Signal recognition particle SRP72 subunit RNA-binding" evidence="10">
    <location>
        <begin position="257"/>
        <end position="304"/>
    </location>
</feature>
<evidence type="ECO:0000256" key="3">
    <source>
        <dbReference type="ARBA" id="ARBA00007676"/>
    </source>
</evidence>
<dbReference type="GeneID" id="39587512"/>
<gene>
    <name evidence="11" type="ORF">EHS24_002969</name>
</gene>
<evidence type="ECO:0000256" key="5">
    <source>
        <dbReference type="ARBA" id="ARBA00022490"/>
    </source>
</evidence>
<dbReference type="GO" id="GO:0006614">
    <property type="term" value="P:SRP-dependent cotranslational protein targeting to membrane"/>
    <property type="evidence" value="ECO:0007669"/>
    <property type="project" value="InterPro"/>
</dbReference>
<feature type="compositionally biased region" description="Gly residues" evidence="9">
    <location>
        <begin position="327"/>
        <end position="340"/>
    </location>
</feature>
<evidence type="ECO:0000256" key="1">
    <source>
        <dbReference type="ARBA" id="ARBA00004240"/>
    </source>
</evidence>
<dbReference type="InterPro" id="IPR026270">
    <property type="entry name" value="SRP72"/>
</dbReference>
<keyword evidence="12" id="KW-1185">Reference proteome</keyword>
<evidence type="ECO:0000313" key="12">
    <source>
        <dbReference type="Proteomes" id="UP000279236"/>
    </source>
</evidence>
<dbReference type="RefSeq" id="XP_028473045.1">
    <property type="nucleotide sequence ID" value="XM_028618678.1"/>
</dbReference>
<feature type="compositionally biased region" description="Low complexity" evidence="9">
    <location>
        <begin position="1"/>
        <end position="17"/>
    </location>
</feature>
<feature type="region of interest" description="Disordered" evidence="9">
    <location>
        <begin position="1"/>
        <end position="30"/>
    </location>
</feature>
<dbReference type="PANTHER" id="PTHR14094:SF9">
    <property type="entry name" value="SIGNAL RECOGNITION PARTICLE SUBUNIT SRP72"/>
    <property type="match status" value="1"/>
</dbReference>
<dbReference type="GO" id="GO:0005786">
    <property type="term" value="C:signal recognition particle, endoplasmic reticulum targeting"/>
    <property type="evidence" value="ECO:0007669"/>
    <property type="project" value="UniProtKB-KW"/>
</dbReference>
<evidence type="ECO:0000256" key="7">
    <source>
        <dbReference type="ARBA" id="ARBA00023135"/>
    </source>
</evidence>
<protein>
    <recommendedName>
        <fullName evidence="4">Signal recognition particle subunit SRP72</fullName>
    </recommendedName>
</protein>